<name>A0AAN9VB18_9ORTH</name>
<dbReference type="GO" id="GO:0048791">
    <property type="term" value="P:calcium ion-regulated exocytosis of neurotransmitter"/>
    <property type="evidence" value="ECO:0007669"/>
    <property type="project" value="TreeGrafter"/>
</dbReference>
<proteinExistence type="predicted"/>
<protein>
    <recommendedName>
        <fullName evidence="4">C2 domain-containing protein</fullName>
    </recommendedName>
</protein>
<dbReference type="InterPro" id="IPR001565">
    <property type="entry name" value="Synaptotagmin"/>
</dbReference>
<keyword evidence="6" id="KW-1185">Reference proteome</keyword>
<dbReference type="GO" id="GO:0030424">
    <property type="term" value="C:axon"/>
    <property type="evidence" value="ECO:0007669"/>
    <property type="project" value="TreeGrafter"/>
</dbReference>
<dbReference type="GO" id="GO:0005544">
    <property type="term" value="F:calcium-dependent phospholipid binding"/>
    <property type="evidence" value="ECO:0007669"/>
    <property type="project" value="TreeGrafter"/>
</dbReference>
<dbReference type="GO" id="GO:0006906">
    <property type="term" value="P:vesicle fusion"/>
    <property type="evidence" value="ECO:0007669"/>
    <property type="project" value="TreeGrafter"/>
</dbReference>
<organism evidence="5 6">
    <name type="scientific">Gryllus longicercus</name>
    <dbReference type="NCBI Taxonomy" id="2509291"/>
    <lineage>
        <taxon>Eukaryota</taxon>
        <taxon>Metazoa</taxon>
        <taxon>Ecdysozoa</taxon>
        <taxon>Arthropoda</taxon>
        <taxon>Hexapoda</taxon>
        <taxon>Insecta</taxon>
        <taxon>Pterygota</taxon>
        <taxon>Neoptera</taxon>
        <taxon>Polyneoptera</taxon>
        <taxon>Orthoptera</taxon>
        <taxon>Ensifera</taxon>
        <taxon>Gryllidea</taxon>
        <taxon>Grylloidea</taxon>
        <taxon>Gryllidae</taxon>
        <taxon>Gryllinae</taxon>
        <taxon>Gryllus</taxon>
    </lineage>
</organism>
<dbReference type="FunFam" id="2.60.40.150:FF:000039">
    <property type="entry name" value="Synaptotagmin 11"/>
    <property type="match status" value="1"/>
</dbReference>
<evidence type="ECO:0000313" key="6">
    <source>
        <dbReference type="Proteomes" id="UP001378592"/>
    </source>
</evidence>
<feature type="compositionally biased region" description="Low complexity" evidence="2">
    <location>
        <begin position="95"/>
        <end position="106"/>
    </location>
</feature>
<feature type="transmembrane region" description="Helical" evidence="3">
    <location>
        <begin position="18"/>
        <end position="41"/>
    </location>
</feature>
<dbReference type="GO" id="GO:0030276">
    <property type="term" value="F:clathrin binding"/>
    <property type="evidence" value="ECO:0007669"/>
    <property type="project" value="TreeGrafter"/>
</dbReference>
<dbReference type="PRINTS" id="PR00360">
    <property type="entry name" value="C2DOMAIN"/>
</dbReference>
<dbReference type="InterPro" id="IPR035892">
    <property type="entry name" value="C2_domain_sf"/>
</dbReference>
<dbReference type="SMART" id="SM00239">
    <property type="entry name" value="C2"/>
    <property type="match status" value="2"/>
</dbReference>
<dbReference type="PRINTS" id="PR00399">
    <property type="entry name" value="SYNAPTOTAGMN"/>
</dbReference>
<dbReference type="PROSITE" id="PS50004">
    <property type="entry name" value="C2"/>
    <property type="match status" value="2"/>
</dbReference>
<dbReference type="GO" id="GO:0098793">
    <property type="term" value="C:presynapse"/>
    <property type="evidence" value="ECO:0007669"/>
    <property type="project" value="GOC"/>
</dbReference>
<reference evidence="5 6" key="1">
    <citation type="submission" date="2024-03" db="EMBL/GenBank/DDBJ databases">
        <title>The genome assembly and annotation of the cricket Gryllus longicercus Weissman &amp; Gray.</title>
        <authorList>
            <person name="Szrajer S."/>
            <person name="Gray D."/>
            <person name="Ylla G."/>
        </authorList>
    </citation>
    <scope>NUCLEOTIDE SEQUENCE [LARGE SCALE GENOMIC DNA]</scope>
    <source>
        <strain evidence="5">DAG 2021-001</strain>
        <tissue evidence="5">Whole body minus gut</tissue>
    </source>
</reference>
<dbReference type="Proteomes" id="UP001378592">
    <property type="component" value="Unassembled WGS sequence"/>
</dbReference>
<dbReference type="PANTHER" id="PTHR10024:SF369">
    <property type="entry name" value="FI18813P1"/>
    <property type="match status" value="1"/>
</dbReference>
<feature type="compositionally biased region" description="Basic and acidic residues" evidence="2">
    <location>
        <begin position="149"/>
        <end position="169"/>
    </location>
</feature>
<accession>A0AAN9VB18</accession>
<dbReference type="InterPro" id="IPR000008">
    <property type="entry name" value="C2_dom"/>
</dbReference>
<feature type="domain" description="C2" evidence="4">
    <location>
        <begin position="320"/>
        <end position="456"/>
    </location>
</feature>
<dbReference type="EMBL" id="JAZDUA010000408">
    <property type="protein sequence ID" value="KAK7792990.1"/>
    <property type="molecule type" value="Genomic_DNA"/>
</dbReference>
<dbReference type="Gene3D" id="2.60.40.150">
    <property type="entry name" value="C2 domain"/>
    <property type="match status" value="2"/>
</dbReference>
<dbReference type="GO" id="GO:0001786">
    <property type="term" value="F:phosphatidylserine binding"/>
    <property type="evidence" value="ECO:0007669"/>
    <property type="project" value="TreeGrafter"/>
</dbReference>
<sequence length="460" mass="51141">MVLEVLASVSHFAVTTPALVGICLGATLFLVTVAAVTCFCYRRHSRVLGGGGGGRKKEPRGGRPEVVLRQCRRFSAVKSPAGAGPGPGPHYLKKSPSPTGSARSPPGAGGSNTPSPTTNVAPPQAGSSPVQENVQKADPGSKEQVAFHTENEVKDKPTTPSKEELETNEKNLTNTDPNDRKLGQLVFKLRHDYQRDALIVSVVKCNDLPASDPYVRIQILPDKKKKKNTRVLRNTRNPVYDEDITFYQMNYEWLKESTIHFLVMSFDRYSRDDVIGEVFCPLDSVDLTQIKNQSLTFCREIQPRSLKTKLLWCRQIRSTGRGELLVSLCWLPCANRLTVVVLKARNLPNMDVTGLADPYVKIYLLYNDHRIAKKKTHVKTGTLNPVFNESFTFTIPPGADGLDNVSLEFLLMDWDRITKNEVIGRLTLGSSKCSGSALHHWNIVNNSPRRQIADWHKLEG</sequence>
<dbReference type="AlphaFoldDB" id="A0AAN9VB18"/>
<keyword evidence="3" id="KW-0812">Transmembrane</keyword>
<comment type="caution">
    <text evidence="5">The sequence shown here is derived from an EMBL/GenBank/DDBJ whole genome shotgun (WGS) entry which is preliminary data.</text>
</comment>
<gene>
    <name evidence="5" type="ORF">R5R35_013174</name>
</gene>
<feature type="compositionally biased region" description="Polar residues" evidence="2">
    <location>
        <begin position="112"/>
        <end position="134"/>
    </location>
</feature>
<dbReference type="SUPFAM" id="SSF49562">
    <property type="entry name" value="C2 domain (Calcium/lipid-binding domain, CaLB)"/>
    <property type="match status" value="2"/>
</dbReference>
<feature type="region of interest" description="Disordered" evidence="2">
    <location>
        <begin position="77"/>
        <end position="179"/>
    </location>
</feature>
<evidence type="ECO:0000256" key="2">
    <source>
        <dbReference type="SAM" id="MobiDB-lite"/>
    </source>
</evidence>
<evidence type="ECO:0000313" key="5">
    <source>
        <dbReference type="EMBL" id="KAK7792990.1"/>
    </source>
</evidence>
<dbReference type="PANTHER" id="PTHR10024">
    <property type="entry name" value="SYNAPTOTAGMIN"/>
    <property type="match status" value="1"/>
</dbReference>
<evidence type="ECO:0000259" key="4">
    <source>
        <dbReference type="PROSITE" id="PS50004"/>
    </source>
</evidence>
<evidence type="ECO:0000256" key="3">
    <source>
        <dbReference type="SAM" id="Phobius"/>
    </source>
</evidence>
<dbReference type="GO" id="GO:0005886">
    <property type="term" value="C:plasma membrane"/>
    <property type="evidence" value="ECO:0007669"/>
    <property type="project" value="TreeGrafter"/>
</dbReference>
<dbReference type="Pfam" id="PF00168">
    <property type="entry name" value="C2"/>
    <property type="match status" value="2"/>
</dbReference>
<keyword evidence="3" id="KW-1133">Transmembrane helix</keyword>
<dbReference type="GO" id="GO:0000149">
    <property type="term" value="F:SNARE binding"/>
    <property type="evidence" value="ECO:0007669"/>
    <property type="project" value="TreeGrafter"/>
</dbReference>
<keyword evidence="3" id="KW-0472">Membrane</keyword>
<dbReference type="CDD" id="cd08404">
    <property type="entry name" value="C2B_Synaptotagmin-4"/>
    <property type="match status" value="1"/>
</dbReference>
<keyword evidence="1" id="KW-0677">Repeat</keyword>
<evidence type="ECO:0000256" key="1">
    <source>
        <dbReference type="ARBA" id="ARBA00022737"/>
    </source>
</evidence>
<feature type="domain" description="C2" evidence="4">
    <location>
        <begin position="176"/>
        <end position="297"/>
    </location>
</feature>
<dbReference type="GO" id="GO:0005509">
    <property type="term" value="F:calcium ion binding"/>
    <property type="evidence" value="ECO:0007669"/>
    <property type="project" value="TreeGrafter"/>
</dbReference>
<dbReference type="GO" id="GO:0070382">
    <property type="term" value="C:exocytic vesicle"/>
    <property type="evidence" value="ECO:0007669"/>
    <property type="project" value="TreeGrafter"/>
</dbReference>